<proteinExistence type="predicted"/>
<dbReference type="InterPro" id="IPR021255">
    <property type="entry name" value="DUF2807"/>
</dbReference>
<gene>
    <name evidence="2" type="ORF">ACFQ1U_13395</name>
</gene>
<reference evidence="3" key="1">
    <citation type="journal article" date="2019" name="Int. J. Syst. Evol. Microbiol.">
        <title>The Global Catalogue of Microorganisms (GCM) 10K type strain sequencing project: providing services to taxonomists for standard genome sequencing and annotation.</title>
        <authorList>
            <consortium name="The Broad Institute Genomics Platform"/>
            <consortium name="The Broad Institute Genome Sequencing Center for Infectious Disease"/>
            <person name="Wu L."/>
            <person name="Ma J."/>
        </authorList>
    </citation>
    <scope>NUCLEOTIDE SEQUENCE [LARGE SCALE GENOMIC DNA]</scope>
    <source>
        <strain evidence="3">CCUG 60527</strain>
    </source>
</reference>
<organism evidence="2 3">
    <name type="scientific">Tenacibaculum geojense</name>
    <dbReference type="NCBI Taxonomy" id="915352"/>
    <lineage>
        <taxon>Bacteria</taxon>
        <taxon>Pseudomonadati</taxon>
        <taxon>Bacteroidota</taxon>
        <taxon>Flavobacteriia</taxon>
        <taxon>Flavobacteriales</taxon>
        <taxon>Flavobacteriaceae</taxon>
        <taxon>Tenacibaculum</taxon>
    </lineage>
</organism>
<dbReference type="Gene3D" id="2.160.20.120">
    <property type="match status" value="1"/>
</dbReference>
<keyword evidence="3" id="KW-1185">Reference proteome</keyword>
<sequence>MNNKIIVVLVLLCFSTSIFCQKKIKIKGDKNIITNTQPITSEFNAIEINDNINLILIQDVINEYKLTADENLHEVLKFNVKDSILKIYSTHKITSNKKLDVTLKFVNLKHIIIKNKANIKAETPIKGNIFYVTAHSSSNFNLNLKTNESIITLQRNSSGKLKCDAKNVTLIMNDNTSLKADINTIKASVTLTKNASLKLKGESNYCNYNIKDNSELNAQGLKAKNIDLYSSNKAKSSVNSSKNLELYAKGKSNIYIYGDPVIEIKGLTDKSKLIKK</sequence>
<protein>
    <submittedName>
        <fullName evidence="2">GIN domain-containing protein</fullName>
    </submittedName>
</protein>
<dbReference type="EMBL" id="JBHTJR010000057">
    <property type="protein sequence ID" value="MFD0994201.1"/>
    <property type="molecule type" value="Genomic_DNA"/>
</dbReference>
<feature type="domain" description="Putative auto-transporter adhesin head GIN" evidence="1">
    <location>
        <begin position="42"/>
        <end position="158"/>
    </location>
</feature>
<evidence type="ECO:0000313" key="3">
    <source>
        <dbReference type="Proteomes" id="UP001597062"/>
    </source>
</evidence>
<name>A0ABW3JWQ1_9FLAO</name>
<dbReference type="RefSeq" id="WP_386109233.1">
    <property type="nucleotide sequence ID" value="NZ_JBHTJR010000057.1"/>
</dbReference>
<accession>A0ABW3JWQ1</accession>
<dbReference type="Proteomes" id="UP001597062">
    <property type="component" value="Unassembled WGS sequence"/>
</dbReference>
<evidence type="ECO:0000259" key="1">
    <source>
        <dbReference type="Pfam" id="PF10988"/>
    </source>
</evidence>
<comment type="caution">
    <text evidence="2">The sequence shown here is derived from an EMBL/GenBank/DDBJ whole genome shotgun (WGS) entry which is preliminary data.</text>
</comment>
<dbReference type="Pfam" id="PF10988">
    <property type="entry name" value="DUF2807"/>
    <property type="match status" value="1"/>
</dbReference>
<evidence type="ECO:0000313" key="2">
    <source>
        <dbReference type="EMBL" id="MFD0994201.1"/>
    </source>
</evidence>